<feature type="disulfide bond" evidence="2">
    <location>
        <begin position="57"/>
        <end position="121"/>
    </location>
</feature>
<feature type="disulfide bond" evidence="2">
    <location>
        <begin position="296"/>
        <end position="306"/>
    </location>
</feature>
<evidence type="ECO:0000256" key="2">
    <source>
        <dbReference type="PROSITE-ProRule" id="PRU00196"/>
    </source>
</evidence>
<dbReference type="Proteomes" id="UP000694546">
    <property type="component" value="Chromosome 8"/>
</dbReference>
<accession>A0A8C5BXI7</accession>
<feature type="disulfide bond" evidence="2">
    <location>
        <begin position="101"/>
        <end position="111"/>
    </location>
</feature>
<feature type="disulfide bond" evidence="2">
    <location>
        <begin position="368"/>
        <end position="429"/>
    </location>
</feature>
<feature type="disulfide bond" evidence="2">
    <location>
        <begin position="355"/>
        <end position="419"/>
    </location>
</feature>
<dbReference type="AlphaFoldDB" id="A0A8C5BXI7"/>
<feature type="disulfide bond" evidence="2">
    <location>
        <begin position="265"/>
        <end position="326"/>
    </location>
</feature>
<dbReference type="PANTHER" id="PTHR48071">
    <property type="entry name" value="SRCR DOMAIN-CONTAINING PROTEIN"/>
    <property type="match status" value="1"/>
</dbReference>
<evidence type="ECO:0000256" key="3">
    <source>
        <dbReference type="SAM" id="SignalP"/>
    </source>
</evidence>
<dbReference type="Pfam" id="PF00530">
    <property type="entry name" value="SRCR"/>
    <property type="match status" value="7"/>
</dbReference>
<dbReference type="PRINTS" id="PR00258">
    <property type="entry name" value="SPERACTRCPTR"/>
</dbReference>
<feature type="disulfide bond" evidence="2">
    <location>
        <begin position="911"/>
        <end position="972"/>
    </location>
</feature>
<feature type="disulfide bond" evidence="2">
    <location>
        <begin position="697"/>
        <end position="761"/>
    </location>
</feature>
<feature type="disulfide bond" evidence="2">
    <location>
        <begin position="252"/>
        <end position="316"/>
    </location>
</feature>
<feature type="disulfide bond" evidence="2">
    <location>
        <begin position="852"/>
        <end position="862"/>
    </location>
</feature>
<dbReference type="PANTHER" id="PTHR48071:SF18">
    <property type="entry name" value="DELETED IN MALIGNANT BRAIN TUMORS 1 PROTEIN-RELATED"/>
    <property type="match status" value="1"/>
</dbReference>
<feature type="chain" id="PRO_5045629554" description="SRCR domain-containing protein" evidence="3">
    <location>
        <begin position="27"/>
        <end position="1033"/>
    </location>
</feature>
<dbReference type="GO" id="GO:0004252">
    <property type="term" value="F:serine-type endopeptidase activity"/>
    <property type="evidence" value="ECO:0007669"/>
    <property type="project" value="TreeGrafter"/>
</dbReference>
<reference evidence="5" key="2">
    <citation type="submission" date="2025-09" db="UniProtKB">
        <authorList>
            <consortium name="Ensembl"/>
        </authorList>
    </citation>
    <scope>IDENTIFICATION</scope>
</reference>
<feature type="disulfide bond" evidence="2">
    <location>
        <begin position="399"/>
        <end position="409"/>
    </location>
</feature>
<feature type="disulfide bond" evidence="2">
    <location>
        <begin position="582"/>
        <end position="643"/>
    </location>
</feature>
<dbReference type="GO" id="GO:0005886">
    <property type="term" value="C:plasma membrane"/>
    <property type="evidence" value="ECO:0007669"/>
    <property type="project" value="TreeGrafter"/>
</dbReference>
<dbReference type="GO" id="GO:0031638">
    <property type="term" value="P:zymogen activation"/>
    <property type="evidence" value="ECO:0007669"/>
    <property type="project" value="TreeGrafter"/>
</dbReference>
<keyword evidence="3" id="KW-0732">Signal</keyword>
<feature type="signal peptide" evidence="3">
    <location>
        <begin position="1"/>
        <end position="26"/>
    </location>
</feature>
<feature type="domain" description="SRCR" evidence="4">
    <location>
        <begin position="30"/>
        <end position="132"/>
    </location>
</feature>
<feature type="disulfide bond" evidence="2">
    <location>
        <begin position="569"/>
        <end position="633"/>
    </location>
</feature>
<feature type="domain" description="SRCR" evidence="4">
    <location>
        <begin position="671"/>
        <end position="772"/>
    </location>
</feature>
<dbReference type="SUPFAM" id="SSF56487">
    <property type="entry name" value="SRCR-like"/>
    <property type="match status" value="8"/>
</dbReference>
<feature type="disulfide bond" evidence="2">
    <location>
        <begin position="462"/>
        <end position="526"/>
    </location>
</feature>
<dbReference type="OMA" id="VYDEVRC"/>
<feature type="disulfide bond" evidence="2">
    <location>
        <begin position="821"/>
        <end position="882"/>
    </location>
</feature>
<protein>
    <recommendedName>
        <fullName evidence="4">SRCR domain-containing protein</fullName>
    </recommendedName>
</protein>
<feature type="domain" description="SRCR" evidence="4">
    <location>
        <begin position="435"/>
        <end position="537"/>
    </location>
</feature>
<dbReference type="SMART" id="SM00202">
    <property type="entry name" value="SR"/>
    <property type="match status" value="8"/>
</dbReference>
<feature type="domain" description="SRCR" evidence="4">
    <location>
        <begin position="882"/>
        <end position="973"/>
    </location>
</feature>
<feature type="domain" description="SRCR" evidence="4">
    <location>
        <begin position="781"/>
        <end position="883"/>
    </location>
</feature>
<organism evidence="5 6">
    <name type="scientific">Gadus morhua</name>
    <name type="common">Atlantic cod</name>
    <dbReference type="NCBI Taxonomy" id="8049"/>
    <lineage>
        <taxon>Eukaryota</taxon>
        <taxon>Metazoa</taxon>
        <taxon>Chordata</taxon>
        <taxon>Craniata</taxon>
        <taxon>Vertebrata</taxon>
        <taxon>Euteleostomi</taxon>
        <taxon>Actinopterygii</taxon>
        <taxon>Neopterygii</taxon>
        <taxon>Teleostei</taxon>
        <taxon>Neoteleostei</taxon>
        <taxon>Acanthomorphata</taxon>
        <taxon>Zeiogadaria</taxon>
        <taxon>Gadariae</taxon>
        <taxon>Gadiformes</taxon>
        <taxon>Gadoidei</taxon>
        <taxon>Gadidae</taxon>
        <taxon>Gadus</taxon>
    </lineage>
</organism>
<dbReference type="Gene3D" id="3.10.250.10">
    <property type="entry name" value="SRCR-like domain"/>
    <property type="match status" value="8"/>
</dbReference>
<dbReference type="GO" id="GO:0005615">
    <property type="term" value="C:extracellular space"/>
    <property type="evidence" value="ECO:0007669"/>
    <property type="project" value="TreeGrafter"/>
</dbReference>
<feature type="disulfide bond" evidence="2">
    <location>
        <begin position="70"/>
        <end position="131"/>
    </location>
</feature>
<sequence length="1033" mass="111056">MNKIPFFRKHVMKTCLLFKCFPFVVAGPPVRLVNGLSNNPCSGRVEVFLQGQWGTVCHHGWDRNDAQVVCTQLGCGSAISATNKAYFGPGTGPIWLDDVNCGGNETSITDCEHQGFGSQNCYHTQDAGIICDGKPAFSIVDQQRHAPFGGIVAARWRHVQDAGIMGVFINDMLTDVSLEKVVAGFAKAWAVNTFKFYLRWCSCQYFFNQLVLVDIFSLFIAATPVRLVNGLSNNPFSGRVEILLYGQWATVCGRGWDLADAQVVCRQLGCGRVLSAPRGATFGPGQGPIGLDNVNCNGHESELTQCGHRGLWTHNCGHQQDAGVVCEVRLVNGLSNNSCSGRVEVFLQAQWGTVCDDDWDLNDAQVVCTQLGCGSAISATNEAYFGPGTGPIWFDEVNCGGNEPSITDCEHQGFGSQNCDHAQDAGIICGAASPVKLVNGLSNNPCSGRVEVFLQGQWATVCDDDWDLVDAQVVCRQLGCGRVLSAPRGATFGPGQGPIGLDNVTCNGRESELTQCGHRGLWTHNCDHQEDAGVVCEGTTFNILVNGLSNNSCSGRVEVFLQGKWGTVCDDHWDLNDAQVVCTQLGCGSAISATNKAYFGPVTGPIWLDDVNCGGRETSISDCEHQGLGSHNCKHVESAGIICDGHLLSSCDSDSLRIAWGPSPHSAEGEVRLVNGGNGSCSGRVEVFLQGQWATVCDDEWDLVDAQVVCRQLGCGRVLAAPHRATFGSGQGPIGLDKVNCNGRESVLTQCGHRGLWTHNCGHQEDAGAVCEGNTFNMWLLRLVNGLSNNPCSGRVEIFLQGQWATVCDDGWGLADAQVVCRQVGCGRVLSAPHGAHFGPGQGPIGLDRVKCNGHESDLTQCGHRGLWTHHCDHQEDAGVVCEGRVEVFLQAQWGTVCDDDWDLNDAQVVCAQLGCGSAISATNEAYFGQGTGPIWLDDVNCGGNETSITDCEHRGFGSQNCKHVEDAGIICDGKHAFSVLCSYQYFFNQLVLVDIFFSFHSCNSSETGQRYLHQPLFRQGGDPPLWPVGHSL</sequence>
<feature type="disulfide bond" evidence="2">
    <location>
        <begin position="613"/>
        <end position="623"/>
    </location>
</feature>
<feature type="disulfide bond" evidence="2">
    <location>
        <begin position="741"/>
        <end position="751"/>
    </location>
</feature>
<evidence type="ECO:0000259" key="4">
    <source>
        <dbReference type="PROSITE" id="PS50287"/>
    </source>
</evidence>
<dbReference type="PROSITE" id="PS50287">
    <property type="entry name" value="SRCR_2"/>
    <property type="match status" value="8"/>
</dbReference>
<dbReference type="InterPro" id="IPR001190">
    <property type="entry name" value="SRCR"/>
</dbReference>
<feature type="disulfide bond" evidence="2">
    <location>
        <begin position="506"/>
        <end position="516"/>
    </location>
</feature>
<feature type="domain" description="SRCR" evidence="4">
    <location>
        <begin position="542"/>
        <end position="644"/>
    </location>
</feature>
<feature type="domain" description="SRCR" evidence="4">
    <location>
        <begin position="225"/>
        <end position="327"/>
    </location>
</feature>
<dbReference type="Ensembl" id="ENSGMOT00000052296.1">
    <property type="protein sequence ID" value="ENSGMOP00000051999.1"/>
    <property type="gene ID" value="ENSGMOG00000025397.1"/>
</dbReference>
<name>A0A8C5BXI7_GADMO</name>
<feature type="disulfide bond" evidence="2">
    <location>
        <begin position="475"/>
        <end position="536"/>
    </location>
</feature>
<dbReference type="GeneTree" id="ENSGT00950000183145"/>
<feature type="disulfide bond" evidence="2">
    <location>
        <begin position="898"/>
        <end position="962"/>
    </location>
</feature>
<evidence type="ECO:0000313" key="6">
    <source>
        <dbReference type="Proteomes" id="UP000694546"/>
    </source>
</evidence>
<feature type="disulfide bond" evidence="2">
    <location>
        <begin position="942"/>
        <end position="952"/>
    </location>
</feature>
<reference evidence="5" key="1">
    <citation type="submission" date="2025-08" db="UniProtKB">
        <authorList>
            <consortium name="Ensembl"/>
        </authorList>
    </citation>
    <scope>IDENTIFICATION</scope>
</reference>
<evidence type="ECO:0000313" key="5">
    <source>
        <dbReference type="Ensembl" id="ENSGMOP00000051999.1"/>
    </source>
</evidence>
<keyword evidence="1 2" id="KW-1015">Disulfide bond</keyword>
<dbReference type="InterPro" id="IPR036772">
    <property type="entry name" value="SRCR-like_dom_sf"/>
</dbReference>
<feature type="disulfide bond" evidence="2">
    <location>
        <begin position="710"/>
        <end position="771"/>
    </location>
</feature>
<proteinExistence type="predicted"/>
<keyword evidence="6" id="KW-1185">Reference proteome</keyword>
<feature type="domain" description="SRCR" evidence="4">
    <location>
        <begin position="328"/>
        <end position="430"/>
    </location>
</feature>
<evidence type="ECO:0000256" key="1">
    <source>
        <dbReference type="ARBA" id="ARBA00023157"/>
    </source>
</evidence>
<feature type="disulfide bond" evidence="2">
    <location>
        <begin position="808"/>
        <end position="872"/>
    </location>
</feature>